<feature type="transmembrane region" description="Helical" evidence="1">
    <location>
        <begin position="124"/>
        <end position="143"/>
    </location>
</feature>
<evidence type="ECO:0000313" key="2">
    <source>
        <dbReference type="EMBL" id="AWB14671.1"/>
    </source>
</evidence>
<keyword evidence="1" id="KW-0472">Membrane</keyword>
<organism evidence="2">
    <name type="scientific">Lactate dehydrogenase-elevating virus</name>
    <name type="common">LDV</name>
    <dbReference type="NCBI Taxonomy" id="11048"/>
    <lineage>
        <taxon>Viruses</taxon>
        <taxon>Riboviria</taxon>
        <taxon>Orthornavirae</taxon>
        <taxon>Pisuviricota</taxon>
        <taxon>Pisoniviricetes</taxon>
        <taxon>Nidovirales</taxon>
        <taxon>Arnidovirineae</taxon>
        <taxon>Arteriviridae</taxon>
        <taxon>Variarterivirinae</taxon>
        <taxon>Gammaarterivirus</taxon>
        <taxon>Gammaarterivirus lacdeh</taxon>
    </lineage>
</organism>
<evidence type="ECO:0000256" key="1">
    <source>
        <dbReference type="SAM" id="Phobius"/>
    </source>
</evidence>
<proteinExistence type="predicted"/>
<name>A0A2S0SZ79_LDV</name>
<dbReference type="Pfam" id="PF00951">
    <property type="entry name" value="Arteri_Gl"/>
    <property type="match status" value="1"/>
</dbReference>
<protein>
    <submittedName>
        <fullName evidence="2">GP5</fullName>
    </submittedName>
</protein>
<dbReference type="EMBL" id="MF416405">
    <property type="protein sequence ID" value="AWB14671.1"/>
    <property type="molecule type" value="Genomic_RNA"/>
</dbReference>
<feature type="transmembrane region" description="Helical" evidence="1">
    <location>
        <begin position="75"/>
        <end position="94"/>
    </location>
</feature>
<accession>A0A2S0SZ79</accession>
<reference evidence="2" key="2">
    <citation type="journal article" date="2018" name="MBio">
        <title>Viral Diversity of House Mice in New York City.</title>
        <authorList>
            <person name="Willams S.H."/>
            <person name="Che X."/>
            <person name="Garcia J.A."/>
            <person name="Klena J.D."/>
            <person name="Lee B."/>
            <person name="Muller D."/>
            <person name="Ulrich W."/>
            <person name="Corrigan R.M."/>
            <person name="Nichol S."/>
            <person name="Jain K."/>
            <person name="Lipkin W.I."/>
        </authorList>
    </citation>
    <scope>NUCLEOTIDE SEQUENCE</scope>
    <source>
        <strain evidence="2">NYC/Manhattan/Pool1</strain>
    </source>
</reference>
<sequence>MGNGYNLGFGHIIGNMKCLKRLGTVWMSSRFLPFCFILFFLSTESACDAGNSSTKNLIYNLTLCELNVTGFQQHFGYAVETFVIFPALTHLISLNFLTTAHLLDFLSLGVVAGGGYWHKQYVISSIYASCAFLAFIFFCCRAVRNCMSWRYKCTRFTNFVLDAKGRLYRNRSPVLVEQHGRVMLQGHPVEVKTVVLDGVKAVRAKTVSAEKWEA</sequence>
<keyword evidence="1" id="KW-0812">Transmembrane</keyword>
<reference evidence="2" key="1">
    <citation type="submission" date="2017-06" db="EMBL/GenBank/DDBJ databases">
        <authorList>
            <person name="Kim H.J."/>
            <person name="Triplett B.A."/>
        </authorList>
    </citation>
    <scope>NUCLEOTIDE SEQUENCE</scope>
    <source>
        <strain evidence="2">NYC/Manhattan/Pool1</strain>
    </source>
</reference>
<organismHost>
    <name type="scientific">Mus musculus domesticus</name>
    <name type="common">western European house mouse</name>
    <dbReference type="NCBI Taxonomy" id="10092"/>
</organismHost>
<keyword evidence="1" id="KW-1133">Transmembrane helix</keyword>
<dbReference type="GO" id="GO:0019031">
    <property type="term" value="C:viral envelope"/>
    <property type="evidence" value="ECO:0007669"/>
    <property type="project" value="InterPro"/>
</dbReference>
<dbReference type="InterPro" id="IPR001332">
    <property type="entry name" value="Arteri_GP5"/>
</dbReference>